<dbReference type="PANTHER" id="PTHR45176:SF1">
    <property type="entry name" value="TRANSDUCIN FAMILY PROTEIN _ WD-40 REPEAT FAMILY PROTEIN-RELATED"/>
    <property type="match status" value="1"/>
</dbReference>
<comment type="caution">
    <text evidence="10">The sequence shown here is derived from an EMBL/GenBank/DDBJ whole genome shotgun (WGS) entry which is preliminary data.</text>
</comment>
<evidence type="ECO:0000256" key="4">
    <source>
        <dbReference type="ARBA" id="ARBA00022574"/>
    </source>
</evidence>
<dbReference type="InterPro" id="IPR015943">
    <property type="entry name" value="WD40/YVTN_repeat-like_dom_sf"/>
</dbReference>
<keyword evidence="6" id="KW-0539">Nucleus</keyword>
<dbReference type="InterPro" id="IPR057644">
    <property type="entry name" value="Beta-prop_WDR75_2nd"/>
</dbReference>
<reference evidence="10" key="1">
    <citation type="submission" date="2022-08" db="EMBL/GenBank/DDBJ databases">
        <authorList>
            <person name="Gutierrez-Valencia J."/>
        </authorList>
    </citation>
    <scope>NUCLEOTIDE SEQUENCE</scope>
</reference>
<dbReference type="InterPro" id="IPR036322">
    <property type="entry name" value="WD40_repeat_dom_sf"/>
</dbReference>
<dbReference type="PROSITE" id="PS50294">
    <property type="entry name" value="WD_REPEATS_REGION"/>
    <property type="match status" value="1"/>
</dbReference>
<dbReference type="Pfam" id="PF23869">
    <property type="entry name" value="Beta-prop_WDR75_1st"/>
    <property type="match status" value="2"/>
</dbReference>
<accession>A0AAV0KYZ6</accession>
<feature type="repeat" description="WD" evidence="7">
    <location>
        <begin position="278"/>
        <end position="309"/>
    </location>
</feature>
<keyword evidence="4 7" id="KW-0853">WD repeat</keyword>
<dbReference type="Pfam" id="PF23769">
    <property type="entry name" value="Beta-prop_WDR75_2nd"/>
    <property type="match status" value="1"/>
</dbReference>
<keyword evidence="2" id="KW-0690">Ribosome biogenesis</keyword>
<organism evidence="10 11">
    <name type="scientific">Linum tenue</name>
    <dbReference type="NCBI Taxonomy" id="586396"/>
    <lineage>
        <taxon>Eukaryota</taxon>
        <taxon>Viridiplantae</taxon>
        <taxon>Streptophyta</taxon>
        <taxon>Embryophyta</taxon>
        <taxon>Tracheophyta</taxon>
        <taxon>Spermatophyta</taxon>
        <taxon>Magnoliopsida</taxon>
        <taxon>eudicotyledons</taxon>
        <taxon>Gunneridae</taxon>
        <taxon>Pentapetalae</taxon>
        <taxon>rosids</taxon>
        <taxon>fabids</taxon>
        <taxon>Malpighiales</taxon>
        <taxon>Linaceae</taxon>
        <taxon>Linum</taxon>
    </lineage>
</organism>
<evidence type="ECO:0000256" key="5">
    <source>
        <dbReference type="ARBA" id="ARBA00022737"/>
    </source>
</evidence>
<dbReference type="SMART" id="SM00320">
    <property type="entry name" value="WD40"/>
    <property type="match status" value="5"/>
</dbReference>
<gene>
    <name evidence="10" type="ORF">LITE_LOCUS21203</name>
</gene>
<evidence type="ECO:0000256" key="8">
    <source>
        <dbReference type="SAM" id="MobiDB-lite"/>
    </source>
</evidence>
<keyword evidence="5" id="KW-0677">Repeat</keyword>
<protein>
    <recommendedName>
        <fullName evidence="9">WD repeat-containing protein 75 second beta-propeller domain-containing protein</fullName>
    </recommendedName>
</protein>
<dbReference type="PROSITE" id="PS50082">
    <property type="entry name" value="WD_REPEATS_2"/>
    <property type="match status" value="2"/>
</dbReference>
<name>A0AAV0KYZ6_9ROSI</name>
<evidence type="ECO:0000256" key="3">
    <source>
        <dbReference type="ARBA" id="ARBA00022552"/>
    </source>
</evidence>
<feature type="repeat" description="WD" evidence="7">
    <location>
        <begin position="350"/>
        <end position="391"/>
    </location>
</feature>
<evidence type="ECO:0000259" key="9">
    <source>
        <dbReference type="Pfam" id="PF23769"/>
    </source>
</evidence>
<evidence type="ECO:0000313" key="11">
    <source>
        <dbReference type="Proteomes" id="UP001154282"/>
    </source>
</evidence>
<dbReference type="PANTHER" id="PTHR45176">
    <property type="entry name" value="TRANSDUCIN FAMILY PROTEIN / WD-40 REPEAT FAMILY PROTEIN-RELATED"/>
    <property type="match status" value="1"/>
</dbReference>
<dbReference type="Gene3D" id="2.130.10.10">
    <property type="entry name" value="YVTN repeat-like/Quinoprotein amine dehydrogenase"/>
    <property type="match status" value="3"/>
</dbReference>
<evidence type="ECO:0000313" key="10">
    <source>
        <dbReference type="EMBL" id="CAI0427437.1"/>
    </source>
</evidence>
<comment type="subcellular location">
    <subcellularLocation>
        <location evidence="1">Nucleus</location>
        <location evidence="1">Nucleolus</location>
    </subcellularLocation>
</comment>
<evidence type="ECO:0000256" key="2">
    <source>
        <dbReference type="ARBA" id="ARBA00022517"/>
    </source>
</evidence>
<feature type="region of interest" description="Disordered" evidence="8">
    <location>
        <begin position="1"/>
        <end position="45"/>
    </location>
</feature>
<evidence type="ECO:0000256" key="6">
    <source>
        <dbReference type="ARBA" id="ARBA00023242"/>
    </source>
</evidence>
<dbReference type="Proteomes" id="UP001154282">
    <property type="component" value="Unassembled WGS sequence"/>
</dbReference>
<keyword evidence="11" id="KW-1185">Reference proteome</keyword>
<evidence type="ECO:0000256" key="1">
    <source>
        <dbReference type="ARBA" id="ARBA00004604"/>
    </source>
</evidence>
<proteinExistence type="predicted"/>
<dbReference type="AlphaFoldDB" id="A0AAV0KYZ6"/>
<dbReference type="InterPro" id="IPR001680">
    <property type="entry name" value="WD40_rpt"/>
</dbReference>
<feature type="non-terminal residue" evidence="10">
    <location>
        <position position="1"/>
    </location>
</feature>
<dbReference type="SUPFAM" id="SSF50978">
    <property type="entry name" value="WD40 repeat-like"/>
    <property type="match status" value="1"/>
</dbReference>
<evidence type="ECO:0000256" key="7">
    <source>
        <dbReference type="PROSITE-ProRule" id="PRU00221"/>
    </source>
</evidence>
<dbReference type="EMBL" id="CAMGYJ010000006">
    <property type="protein sequence ID" value="CAI0427437.1"/>
    <property type="molecule type" value="Genomic_DNA"/>
</dbReference>
<feature type="domain" description="WD repeat-containing protein 75 second beta-propeller" evidence="9">
    <location>
        <begin position="471"/>
        <end position="576"/>
    </location>
</feature>
<keyword evidence="3" id="KW-0698">rRNA processing</keyword>
<sequence>PQLGHSFSFPRCQIPEGPKTSKKRSELQPKTPPPSAPSLFLPPARHRHRRRSVDLVSSPSSLCSSRARTSVIVIMIRGGRNYVSSPPVFSNDSKRLLVCAGNSVAVFSTDTGLQVASLDGHGALVTAVIVVPATSPGSKILCFCWTASLDGTIRYWDFAVPELIRTVDIKLPVHSMVIPSLFNKPVQTREKAVKVFAYISVEVKDASEDKSKVLFQVRKCNLTDARLVGGAVLAETKKPEIITMSSCGELFGVRRKHKLDIWKVPSTDSGHAVLKKITLHHTKAITVMAFHPTQRILAAGDVTGRIMIWTGFGDKTFAMADGHVNESSMIMDEENPGVRDSDDAESCTTWHWHPAQVNLLSFSSDGAYLLSGGKEGVLVVWQVDTGKKKFLPRIGSPLLHFTDSPDPSISSIVVTSVVLSPDGSILCTSEVRLPEEGMGNLICLKFWSSKSKVGDFSLSTIVYEPHRKKPMTAAAFSPDGSVLAVAAETVITLWDPDKNLLLAVIGEAITPIVTLSFVGNSDHLVSASWGLKPQLAVWSLLNLSICWSYRLHVEAIASSPNSSSFAALILLSESAGVYDSNEKSDKTVDGLILLFDSAEPNPVAVWSVKKARGGALAFIRNQFSDQAAQTLLAYMNADHEYVLFDPYGKESDELNVIRWRSENRIEEAGNFGYASLYGELLSPIPSRKQTPWTVPSFPSERPWETIFSGPSHNLPPLTLLCGPFLEALLEKRTTVVQ</sequence>